<dbReference type="SMART" id="SM00268">
    <property type="entry name" value="ACTIN"/>
    <property type="match status" value="1"/>
</dbReference>
<comment type="subcellular location">
    <subcellularLocation>
        <location evidence="1">Nucleus</location>
    </subcellularLocation>
</comment>
<feature type="compositionally biased region" description="Polar residues" evidence="15">
    <location>
        <begin position="351"/>
        <end position="368"/>
    </location>
</feature>
<dbReference type="PROSITE" id="PS01132">
    <property type="entry name" value="ACTINS_ACT_LIKE"/>
    <property type="match status" value="1"/>
</dbReference>
<evidence type="ECO:0000313" key="17">
    <source>
        <dbReference type="Proteomes" id="UP000750334"/>
    </source>
</evidence>
<dbReference type="SUPFAM" id="SSF53067">
    <property type="entry name" value="Actin-like ATPase domain"/>
    <property type="match status" value="2"/>
</dbReference>
<gene>
    <name evidence="16" type="primary">ARP4</name>
    <name evidence="16" type="ORF">C6P45_001096</name>
</gene>
<dbReference type="PANTHER" id="PTHR11937">
    <property type="entry name" value="ACTIN"/>
    <property type="match status" value="1"/>
</dbReference>
<sequence length="495" mass="55250">MSNPALQVYGGDEISAVVIDPGSYRTNIGFAGTDCPNVTIPSQYGCFTESEVSSENRDNEKADTDKSNDDNNVTTTKKHIFSEQSIAFPRENYEIKPIVVNGVITDWDIAQEQWAWALEKELYLESNKGMPILLTEPIWNPVENRKKSLEVLLEGLDFEACYLASTASCVSFAAGRPNCLVVDIGHDTCSVSPVVDGMTLSKSTMRSPFAGKYMNHLLQKYLAPREIVPLFEVAQKRPSFKKKCFSFTVDPSLYKYANNHGIYQEMKETLFQISPEGPVDNMKDQLEKQAKRSIETQWGETIVLDNVTRYGFAEQLFNVKMDDVPSGWDTPKEGIVETWHNDYIPLKRNKPSGSNKDASVAPSESSVNPEDIPNENGKRPMKVKNNDIAGVADLVYQSIMASDVDLRASLAHNIVLTGGTSQIPGLGDRLMNELGARLQALKFRIMSSGHTSERQYQSWLGGSILSSLGTFHQLWVGKEEYSEVGVDRLLTDRFR</sequence>
<comment type="caution">
    <text evidence="16">The sequence shown here is derived from an EMBL/GenBank/DDBJ whole genome shotgun (WGS) entry which is preliminary data.</text>
</comment>
<feature type="region of interest" description="Disordered" evidence="15">
    <location>
        <begin position="49"/>
        <end position="75"/>
    </location>
</feature>
<dbReference type="InterPro" id="IPR018181">
    <property type="entry name" value="Heat_shock_70_CS"/>
</dbReference>
<dbReference type="InterPro" id="IPR004000">
    <property type="entry name" value="Actin"/>
</dbReference>
<dbReference type="GO" id="GO:0006338">
    <property type="term" value="P:chromatin remodeling"/>
    <property type="evidence" value="ECO:0007669"/>
    <property type="project" value="UniProtKB-ARBA"/>
</dbReference>
<keyword evidence="6" id="KW-0804">Transcription</keyword>
<dbReference type="PROSITE" id="PS01036">
    <property type="entry name" value="HSP70_3"/>
    <property type="match status" value="1"/>
</dbReference>
<evidence type="ECO:0000256" key="14">
    <source>
        <dbReference type="ARBA" id="ARBA00077253"/>
    </source>
</evidence>
<evidence type="ECO:0000256" key="11">
    <source>
        <dbReference type="ARBA" id="ARBA00041020"/>
    </source>
</evidence>
<keyword evidence="5" id="KW-0010">Activator</keyword>
<keyword evidence="4" id="KW-0805">Transcription regulation</keyword>
<evidence type="ECO:0000313" key="16">
    <source>
        <dbReference type="EMBL" id="KAG0662443.1"/>
    </source>
</evidence>
<dbReference type="FunFam" id="3.30.420.40:FF:000289">
    <property type="entry name" value="Actin-related protein 4"/>
    <property type="match status" value="1"/>
</dbReference>
<dbReference type="Proteomes" id="UP000750334">
    <property type="component" value="Unassembled WGS sequence"/>
</dbReference>
<dbReference type="InterPro" id="IPR043129">
    <property type="entry name" value="ATPase_NBD"/>
</dbReference>
<organism evidence="16 17">
    <name type="scientific">Maudiozyma exigua</name>
    <name type="common">Yeast</name>
    <name type="synonym">Kazachstania exigua</name>
    <dbReference type="NCBI Taxonomy" id="34358"/>
    <lineage>
        <taxon>Eukaryota</taxon>
        <taxon>Fungi</taxon>
        <taxon>Dikarya</taxon>
        <taxon>Ascomycota</taxon>
        <taxon>Saccharomycotina</taxon>
        <taxon>Saccharomycetes</taxon>
        <taxon>Saccharomycetales</taxon>
        <taxon>Saccharomycetaceae</taxon>
        <taxon>Maudiozyma</taxon>
    </lineage>
</organism>
<dbReference type="EMBL" id="PUHR01000145">
    <property type="protein sequence ID" value="KAG0662443.1"/>
    <property type="molecule type" value="Genomic_DNA"/>
</dbReference>
<proteinExistence type="inferred from homology"/>
<keyword evidence="2" id="KW-0227">DNA damage</keyword>
<dbReference type="FunFam" id="3.30.420.40:FF:000203">
    <property type="entry name" value="Actin-related protein 4"/>
    <property type="match status" value="1"/>
</dbReference>
<evidence type="ECO:0000256" key="7">
    <source>
        <dbReference type="ARBA" id="ARBA00023204"/>
    </source>
</evidence>
<evidence type="ECO:0000256" key="8">
    <source>
        <dbReference type="ARBA" id="ARBA00023242"/>
    </source>
</evidence>
<dbReference type="GO" id="GO:0006281">
    <property type="term" value="P:DNA repair"/>
    <property type="evidence" value="ECO:0007669"/>
    <property type="project" value="UniProtKB-KW"/>
</dbReference>
<comment type="function">
    <text evidence="13">Chromatin interaction component of the NuA4 histone acetyltransferase complex which is involved in transcriptional activation of selected genes principally by acetylation of nucleosomal histone H4 and H2A. The NuA4 complex is also involved in DNA repair. Is required for NuA4 complex integrity. Component of the SWR1 complex which mediates the ATP-dependent exchange of histone H2A for the H2A variant HZT1 leading to transcriptional regulation of selected genes by chromatin remodeling. Component of the INO80 complex which remodels chromatin by shifting nucleosomes and is involved in DNA repair.</text>
</comment>
<dbReference type="Pfam" id="PF00022">
    <property type="entry name" value="Actin"/>
    <property type="match status" value="1"/>
</dbReference>
<comment type="subunit">
    <text evidence="10">Component of the NuA4 histone acetyltransferase complex, of the INO80 chromatin remodeling complex, and of the SWR1 chromatin remodeling complex.</text>
</comment>
<keyword evidence="17" id="KW-1185">Reference proteome</keyword>
<keyword evidence="3" id="KW-0156">Chromatin regulator</keyword>
<evidence type="ECO:0000256" key="1">
    <source>
        <dbReference type="ARBA" id="ARBA00004123"/>
    </source>
</evidence>
<dbReference type="CDD" id="cd13395">
    <property type="entry name" value="ASKHA_NBD_Arp4_ACTL6-like"/>
    <property type="match status" value="1"/>
</dbReference>
<evidence type="ECO:0000256" key="3">
    <source>
        <dbReference type="ARBA" id="ARBA00022853"/>
    </source>
</evidence>
<evidence type="ECO:0000256" key="5">
    <source>
        <dbReference type="ARBA" id="ARBA00023159"/>
    </source>
</evidence>
<evidence type="ECO:0000256" key="9">
    <source>
        <dbReference type="ARBA" id="ARBA00038320"/>
    </source>
</evidence>
<evidence type="ECO:0000256" key="2">
    <source>
        <dbReference type="ARBA" id="ARBA00022763"/>
    </source>
</evidence>
<dbReference type="GO" id="GO:0000812">
    <property type="term" value="C:Swr1 complex"/>
    <property type="evidence" value="ECO:0007669"/>
    <property type="project" value="UniProtKB-ARBA"/>
</dbReference>
<accession>A0A9P6W2Y4</accession>
<name>A0A9P6W2Y4_MAUEX</name>
<dbReference type="Gene3D" id="3.90.640.10">
    <property type="entry name" value="Actin, Chain A, domain 4"/>
    <property type="match status" value="1"/>
</dbReference>
<reference evidence="16 17" key="1">
    <citation type="submission" date="2020-11" db="EMBL/GenBank/DDBJ databases">
        <title>Kefir isolates.</title>
        <authorList>
            <person name="Marcisauskas S."/>
            <person name="Kim Y."/>
            <person name="Blasche S."/>
        </authorList>
    </citation>
    <scope>NUCLEOTIDE SEQUENCE [LARGE SCALE GENOMIC DNA]</scope>
    <source>
        <strain evidence="16 17">OG2</strain>
    </source>
</reference>
<dbReference type="GO" id="GO:0035267">
    <property type="term" value="C:NuA4 histone acetyltransferase complex"/>
    <property type="evidence" value="ECO:0007669"/>
    <property type="project" value="UniProtKB-ARBA"/>
</dbReference>
<dbReference type="AlphaFoldDB" id="A0A9P6W2Y4"/>
<keyword evidence="7" id="KW-0234">DNA repair</keyword>
<evidence type="ECO:0000256" key="12">
    <source>
        <dbReference type="ARBA" id="ARBA00042445"/>
    </source>
</evidence>
<keyword evidence="8" id="KW-0539">Nucleus</keyword>
<evidence type="ECO:0000256" key="10">
    <source>
        <dbReference type="ARBA" id="ARBA00038661"/>
    </source>
</evidence>
<evidence type="ECO:0000256" key="4">
    <source>
        <dbReference type="ARBA" id="ARBA00023015"/>
    </source>
</evidence>
<dbReference type="OrthoDB" id="5132116at2759"/>
<evidence type="ECO:0000256" key="13">
    <source>
        <dbReference type="ARBA" id="ARBA00053941"/>
    </source>
</evidence>
<dbReference type="GO" id="GO:0010468">
    <property type="term" value="P:regulation of gene expression"/>
    <property type="evidence" value="ECO:0007669"/>
    <property type="project" value="UniProtKB-ARBA"/>
</dbReference>
<comment type="similarity">
    <text evidence="9">Belongs to the actin family. ARP4 subfamily.</text>
</comment>
<dbReference type="GO" id="GO:0031011">
    <property type="term" value="C:Ino80 complex"/>
    <property type="evidence" value="ECO:0007669"/>
    <property type="project" value="UniProtKB-ARBA"/>
</dbReference>
<dbReference type="Gene3D" id="3.30.420.40">
    <property type="match status" value="3"/>
</dbReference>
<protein>
    <recommendedName>
        <fullName evidence="11">Actin-related protein 4</fullName>
    </recommendedName>
    <alternativeName>
        <fullName evidence="12 14">Actin-like protein ARP4</fullName>
    </alternativeName>
</protein>
<evidence type="ECO:0000256" key="6">
    <source>
        <dbReference type="ARBA" id="ARBA00023163"/>
    </source>
</evidence>
<dbReference type="InterPro" id="IPR020902">
    <property type="entry name" value="Actin/actin-like_CS"/>
</dbReference>
<evidence type="ECO:0000256" key="15">
    <source>
        <dbReference type="SAM" id="MobiDB-lite"/>
    </source>
</evidence>
<feature type="region of interest" description="Disordered" evidence="15">
    <location>
        <begin position="346"/>
        <end position="381"/>
    </location>
</feature>
<feature type="compositionally biased region" description="Basic and acidic residues" evidence="15">
    <location>
        <begin position="54"/>
        <end position="69"/>
    </location>
</feature>